<organism evidence="1 2">
    <name type="scientific">Paraburkholderia hospita</name>
    <dbReference type="NCBI Taxonomy" id="169430"/>
    <lineage>
        <taxon>Bacteria</taxon>
        <taxon>Pseudomonadati</taxon>
        <taxon>Pseudomonadota</taxon>
        <taxon>Betaproteobacteria</taxon>
        <taxon>Burkholderiales</taxon>
        <taxon>Burkholderiaceae</taxon>
        <taxon>Paraburkholderia</taxon>
    </lineage>
</organism>
<evidence type="ECO:0000313" key="1">
    <source>
        <dbReference type="EMBL" id="EIM97365.1"/>
    </source>
</evidence>
<proteinExistence type="predicted"/>
<gene>
    <name evidence="1" type="ORF">WQE_29488</name>
</gene>
<name>A0ABN0FFI3_9BURK</name>
<evidence type="ECO:0000313" key="2">
    <source>
        <dbReference type="Proteomes" id="UP000004980"/>
    </source>
</evidence>
<dbReference type="Proteomes" id="UP000004980">
    <property type="component" value="Unassembled WGS sequence"/>
</dbReference>
<accession>A0ABN0FFI3</accession>
<protein>
    <submittedName>
        <fullName evidence="1">Uncharacterized protein</fullName>
    </submittedName>
</protein>
<dbReference type="EMBL" id="AKAU01000161">
    <property type="protein sequence ID" value="EIM97365.1"/>
    <property type="molecule type" value="Genomic_DNA"/>
</dbReference>
<sequence length="132" mass="14311">MAWWRCAKECSRAADSCNLPDERFDVVLTRFFALFCQAPALARQTAPPEFDVGLAVGSWQDSGDSSATKRVRSGIASAEHAMRLRAAFRDRFTLPRMSISMMGIHTSDFGIVSVPEGGVGSISVNSGGFYGK</sequence>
<keyword evidence="2" id="KW-1185">Reference proteome</keyword>
<reference evidence="1 2" key="1">
    <citation type="journal article" date="2012" name="J. Bacteriol.">
        <title>Draft Genome Sequence of the Soil Bacterium Burkholderia terrae Strain BS001, Which Interacts with Fungal Surface Structures.</title>
        <authorList>
            <person name="Nazir R."/>
            <person name="Hansen M.A."/>
            <person name="Sorensen S."/>
            <person name="van Elsas J.D."/>
        </authorList>
    </citation>
    <scope>NUCLEOTIDE SEQUENCE [LARGE SCALE GENOMIC DNA]</scope>
    <source>
        <strain evidence="1 2">BS001</strain>
    </source>
</reference>
<comment type="caution">
    <text evidence="1">The sequence shown here is derived from an EMBL/GenBank/DDBJ whole genome shotgun (WGS) entry which is preliminary data.</text>
</comment>